<keyword evidence="3" id="KW-1185">Reference proteome</keyword>
<dbReference type="Proteomes" id="UP001148838">
    <property type="component" value="Unassembled WGS sequence"/>
</dbReference>
<evidence type="ECO:0000256" key="1">
    <source>
        <dbReference type="SAM" id="MobiDB-lite"/>
    </source>
</evidence>
<evidence type="ECO:0000313" key="3">
    <source>
        <dbReference type="Proteomes" id="UP001148838"/>
    </source>
</evidence>
<evidence type="ECO:0000313" key="2">
    <source>
        <dbReference type="EMBL" id="KAJ4437323.1"/>
    </source>
</evidence>
<reference evidence="2 3" key="1">
    <citation type="journal article" date="2022" name="Allergy">
        <title>Genome assembly and annotation of Periplaneta americana reveal a comprehensive cockroach allergen profile.</title>
        <authorList>
            <person name="Wang L."/>
            <person name="Xiong Q."/>
            <person name="Saelim N."/>
            <person name="Wang L."/>
            <person name="Nong W."/>
            <person name="Wan A.T."/>
            <person name="Shi M."/>
            <person name="Liu X."/>
            <person name="Cao Q."/>
            <person name="Hui J.H.L."/>
            <person name="Sookrung N."/>
            <person name="Leung T.F."/>
            <person name="Tungtrongchitr A."/>
            <person name="Tsui S.K.W."/>
        </authorList>
    </citation>
    <scope>NUCLEOTIDE SEQUENCE [LARGE SCALE GENOMIC DNA]</scope>
    <source>
        <strain evidence="2">PWHHKU_190912</strain>
    </source>
</reference>
<name>A0ABQ8ST07_PERAM</name>
<comment type="caution">
    <text evidence="2">The sequence shown here is derived from an EMBL/GenBank/DDBJ whole genome shotgun (WGS) entry which is preliminary data.</text>
</comment>
<dbReference type="EMBL" id="JAJSOF020000021">
    <property type="protein sequence ID" value="KAJ4437323.1"/>
    <property type="molecule type" value="Genomic_DNA"/>
</dbReference>
<feature type="region of interest" description="Disordered" evidence="1">
    <location>
        <begin position="144"/>
        <end position="169"/>
    </location>
</feature>
<accession>A0ABQ8ST07</accession>
<sequence length="182" mass="20899">MIDILVQRNNICNLGENAKNISAIEEERAKTKFQRNNIVIQRVAKNKVLFMIISHDQNTVRTGNIKIPNLSFEKVGKFKYFGATPTNINDTREEIKRKINMGNAYYYSIIQENTLKLSVKDENMDSSSPFNKKLLFKESSGNLQTWSDEMDNDRESTANSARKAENPHDNVVLRRVIDVKTA</sequence>
<protein>
    <submittedName>
        <fullName evidence="2">Uncharacterized protein</fullName>
    </submittedName>
</protein>
<organism evidence="2 3">
    <name type="scientific">Periplaneta americana</name>
    <name type="common">American cockroach</name>
    <name type="synonym">Blatta americana</name>
    <dbReference type="NCBI Taxonomy" id="6978"/>
    <lineage>
        <taxon>Eukaryota</taxon>
        <taxon>Metazoa</taxon>
        <taxon>Ecdysozoa</taxon>
        <taxon>Arthropoda</taxon>
        <taxon>Hexapoda</taxon>
        <taxon>Insecta</taxon>
        <taxon>Pterygota</taxon>
        <taxon>Neoptera</taxon>
        <taxon>Polyneoptera</taxon>
        <taxon>Dictyoptera</taxon>
        <taxon>Blattodea</taxon>
        <taxon>Blattoidea</taxon>
        <taxon>Blattidae</taxon>
        <taxon>Blattinae</taxon>
        <taxon>Periplaneta</taxon>
    </lineage>
</organism>
<gene>
    <name evidence="2" type="ORF">ANN_17461</name>
</gene>
<proteinExistence type="predicted"/>